<dbReference type="NCBIfam" id="TIGR00044">
    <property type="entry name" value="YggS family pyridoxal phosphate-dependent enzyme"/>
    <property type="match status" value="1"/>
</dbReference>
<evidence type="ECO:0000313" key="6">
    <source>
        <dbReference type="EMBL" id="KTD23735.1"/>
    </source>
</evidence>
<feature type="domain" description="Alanine racemase N-terminal" evidence="5">
    <location>
        <begin position="32"/>
        <end position="227"/>
    </location>
</feature>
<dbReference type="OrthoDB" id="9804072at2"/>
<dbReference type="AlphaFoldDB" id="A0A0W0VU62"/>
<evidence type="ECO:0000256" key="3">
    <source>
        <dbReference type="PIRSR" id="PIRSR004848-1"/>
    </source>
</evidence>
<evidence type="ECO:0000256" key="1">
    <source>
        <dbReference type="ARBA" id="ARBA00022898"/>
    </source>
</evidence>
<dbReference type="RefSeq" id="WP_028372261.1">
    <property type="nucleotide sequence ID" value="NZ_CAAAJD010000001.1"/>
</dbReference>
<protein>
    <recommendedName>
        <fullName evidence="2">Pyridoxal phosphate homeostasis protein</fullName>
        <shortName evidence="2">PLP homeostasis protein</shortName>
    </recommendedName>
</protein>
<feature type="modified residue" description="N6-(pyridoxal phosphate)lysine" evidence="2 3">
    <location>
        <position position="36"/>
    </location>
</feature>
<dbReference type="CDD" id="cd06824">
    <property type="entry name" value="PLPDE_III_Yggs_like"/>
    <property type="match status" value="1"/>
</dbReference>
<keyword evidence="7" id="KW-1185">Reference proteome</keyword>
<comment type="function">
    <text evidence="2">Pyridoxal 5'-phosphate (PLP)-binding protein, which is involved in PLP homeostasis.</text>
</comment>
<comment type="similarity">
    <text evidence="2 4">Belongs to the pyridoxal phosphate-binding protein YggS/PROSC family.</text>
</comment>
<dbReference type="InterPro" id="IPR011078">
    <property type="entry name" value="PyrdxlP_homeostasis"/>
</dbReference>
<dbReference type="HAMAP" id="MF_02087">
    <property type="entry name" value="PLP_homeostasis"/>
    <property type="match status" value="1"/>
</dbReference>
<evidence type="ECO:0000256" key="2">
    <source>
        <dbReference type="HAMAP-Rule" id="MF_02087"/>
    </source>
</evidence>
<dbReference type="PATRIC" id="fig|45067.4.peg.541"/>
<dbReference type="STRING" id="45067.Llan_0516"/>
<gene>
    <name evidence="6" type="ORF">Llan_0516</name>
</gene>
<comment type="caution">
    <text evidence="6">The sequence shown here is derived from an EMBL/GenBank/DDBJ whole genome shotgun (WGS) entry which is preliminary data.</text>
</comment>
<dbReference type="SUPFAM" id="SSF51419">
    <property type="entry name" value="PLP-binding barrel"/>
    <property type="match status" value="1"/>
</dbReference>
<evidence type="ECO:0000313" key="7">
    <source>
        <dbReference type="Proteomes" id="UP000054869"/>
    </source>
</evidence>
<dbReference type="Pfam" id="PF01168">
    <property type="entry name" value="Ala_racemase_N"/>
    <property type="match status" value="1"/>
</dbReference>
<proteinExistence type="inferred from homology"/>
<keyword evidence="1 2" id="KW-0663">Pyridoxal phosphate</keyword>
<name>A0A0W0VU62_9GAMM</name>
<dbReference type="EMBL" id="LNYI01000011">
    <property type="protein sequence ID" value="KTD23735.1"/>
    <property type="molecule type" value="Genomic_DNA"/>
</dbReference>
<dbReference type="Proteomes" id="UP000054869">
    <property type="component" value="Unassembled WGS sequence"/>
</dbReference>
<dbReference type="PANTHER" id="PTHR10146:SF14">
    <property type="entry name" value="PYRIDOXAL PHOSPHATE HOMEOSTASIS PROTEIN"/>
    <property type="match status" value="1"/>
</dbReference>
<dbReference type="PIRSF" id="PIRSF004848">
    <property type="entry name" value="YBL036c_PLPDEIII"/>
    <property type="match status" value="1"/>
</dbReference>
<dbReference type="eggNOG" id="COG0325">
    <property type="taxonomic scope" value="Bacteria"/>
</dbReference>
<sequence length="230" mass="25834">MTTITQRVKELQDFIAATAKYYQRPPQEIHLLAVSKGHSVAAIQEAYNAGLRDFGENHYQEALAKMQALQDLSICWHFIGPIQSNKAKGIAQHFSWVHSLSRSEIAHLLNKHRPEHLPPLNVCIQVNLDKEVTKAGISCEQVGELVTIVNTLPKLKLRGLMAIPFPHKDEQKQYESFVRLQNLLLTLNGQHNLIMDTLSMGMSNDLAAAIRAGSTIVRIGRALFGERRIE</sequence>
<dbReference type="PROSITE" id="PS01211">
    <property type="entry name" value="UPF0001"/>
    <property type="match status" value="1"/>
</dbReference>
<evidence type="ECO:0000256" key="4">
    <source>
        <dbReference type="RuleBase" id="RU004514"/>
    </source>
</evidence>
<reference evidence="6 7" key="1">
    <citation type="submission" date="2015-11" db="EMBL/GenBank/DDBJ databases">
        <title>Genomic analysis of 38 Legionella species identifies large and diverse effector repertoires.</title>
        <authorList>
            <person name="Burstein D."/>
            <person name="Amaro F."/>
            <person name="Zusman T."/>
            <person name="Lifshitz Z."/>
            <person name="Cohen O."/>
            <person name="Gilbert J.A."/>
            <person name="Pupko T."/>
            <person name="Shuman H.A."/>
            <person name="Segal G."/>
        </authorList>
    </citation>
    <scope>NUCLEOTIDE SEQUENCE [LARGE SCALE GENOMIC DNA]</scope>
    <source>
        <strain evidence="6 7">ATCC 49751</strain>
    </source>
</reference>
<dbReference type="Gene3D" id="3.20.20.10">
    <property type="entry name" value="Alanine racemase"/>
    <property type="match status" value="1"/>
</dbReference>
<accession>A0A0W0VU62</accession>
<dbReference type="GO" id="GO:0030170">
    <property type="term" value="F:pyridoxal phosphate binding"/>
    <property type="evidence" value="ECO:0007669"/>
    <property type="project" value="UniProtKB-UniRule"/>
</dbReference>
<dbReference type="InterPro" id="IPR001608">
    <property type="entry name" value="Ala_racemase_N"/>
</dbReference>
<evidence type="ECO:0000259" key="5">
    <source>
        <dbReference type="Pfam" id="PF01168"/>
    </source>
</evidence>
<dbReference type="InterPro" id="IPR029066">
    <property type="entry name" value="PLP-binding_barrel"/>
</dbReference>
<dbReference type="PANTHER" id="PTHR10146">
    <property type="entry name" value="PROLINE SYNTHETASE CO-TRANSCRIBED BACTERIAL HOMOLOG PROTEIN"/>
    <property type="match status" value="1"/>
</dbReference>
<comment type="cofactor">
    <cofactor evidence="3">
        <name>pyridoxal 5'-phosphate</name>
        <dbReference type="ChEBI" id="CHEBI:597326"/>
    </cofactor>
</comment>
<organism evidence="6 7">
    <name type="scientific">Legionella lansingensis</name>
    <dbReference type="NCBI Taxonomy" id="45067"/>
    <lineage>
        <taxon>Bacteria</taxon>
        <taxon>Pseudomonadati</taxon>
        <taxon>Pseudomonadota</taxon>
        <taxon>Gammaproteobacteria</taxon>
        <taxon>Legionellales</taxon>
        <taxon>Legionellaceae</taxon>
        <taxon>Legionella</taxon>
    </lineage>
</organism>